<comment type="caution">
    <text evidence="14">The sequence shown here is derived from an EMBL/GenBank/DDBJ whole genome shotgun (WGS) entry which is preliminary data.</text>
</comment>
<dbReference type="SUPFAM" id="SSF48264">
    <property type="entry name" value="Cytochrome P450"/>
    <property type="match status" value="1"/>
</dbReference>
<organism evidence="14 15">
    <name type="scientific">Cyclocybe aegerita</name>
    <name type="common">Black poplar mushroom</name>
    <name type="synonym">Agrocybe aegerita</name>
    <dbReference type="NCBI Taxonomy" id="1973307"/>
    <lineage>
        <taxon>Eukaryota</taxon>
        <taxon>Fungi</taxon>
        <taxon>Dikarya</taxon>
        <taxon>Basidiomycota</taxon>
        <taxon>Agaricomycotina</taxon>
        <taxon>Agaricomycetes</taxon>
        <taxon>Agaricomycetidae</taxon>
        <taxon>Agaricales</taxon>
        <taxon>Agaricineae</taxon>
        <taxon>Bolbitiaceae</taxon>
        <taxon>Cyclocybe</taxon>
    </lineage>
</organism>
<accession>A0A8S0W9D7</accession>
<evidence type="ECO:0008006" key="16">
    <source>
        <dbReference type="Google" id="ProtNLM"/>
    </source>
</evidence>
<gene>
    <name evidence="14" type="ORF">AAE3_LOCUS10016</name>
</gene>
<evidence type="ECO:0000256" key="4">
    <source>
        <dbReference type="ARBA" id="ARBA00022617"/>
    </source>
</evidence>
<evidence type="ECO:0000256" key="10">
    <source>
        <dbReference type="ARBA" id="ARBA00023033"/>
    </source>
</evidence>
<evidence type="ECO:0000256" key="6">
    <source>
        <dbReference type="ARBA" id="ARBA00022723"/>
    </source>
</evidence>
<dbReference type="GO" id="GO:0016705">
    <property type="term" value="F:oxidoreductase activity, acting on paired donors, with incorporation or reduction of molecular oxygen"/>
    <property type="evidence" value="ECO:0007669"/>
    <property type="project" value="InterPro"/>
</dbReference>
<dbReference type="PRINTS" id="PR00385">
    <property type="entry name" value="P450"/>
</dbReference>
<dbReference type="GO" id="GO:0016020">
    <property type="term" value="C:membrane"/>
    <property type="evidence" value="ECO:0007669"/>
    <property type="project" value="UniProtKB-SubCell"/>
</dbReference>
<comment type="cofactor">
    <cofactor evidence="1 12">
        <name>heme</name>
        <dbReference type="ChEBI" id="CHEBI:30413"/>
    </cofactor>
</comment>
<reference evidence="14 15" key="1">
    <citation type="submission" date="2020-01" db="EMBL/GenBank/DDBJ databases">
        <authorList>
            <person name="Gupta K D."/>
        </authorList>
    </citation>
    <scope>NUCLEOTIDE SEQUENCE [LARGE SCALE GENOMIC DNA]</scope>
</reference>
<dbReference type="GO" id="GO:0004497">
    <property type="term" value="F:monooxygenase activity"/>
    <property type="evidence" value="ECO:0007669"/>
    <property type="project" value="UniProtKB-KW"/>
</dbReference>
<keyword evidence="11" id="KW-0472">Membrane</keyword>
<dbReference type="Proteomes" id="UP000467700">
    <property type="component" value="Unassembled WGS sequence"/>
</dbReference>
<dbReference type="PANTHER" id="PTHR46206">
    <property type="entry name" value="CYTOCHROME P450"/>
    <property type="match status" value="1"/>
</dbReference>
<evidence type="ECO:0000256" key="2">
    <source>
        <dbReference type="ARBA" id="ARBA00004370"/>
    </source>
</evidence>
<dbReference type="EMBL" id="CACVBS010000062">
    <property type="protein sequence ID" value="CAA7267668.1"/>
    <property type="molecule type" value="Genomic_DNA"/>
</dbReference>
<comment type="subcellular location">
    <subcellularLocation>
        <location evidence="2">Membrane</location>
    </subcellularLocation>
</comment>
<keyword evidence="15" id="KW-1185">Reference proteome</keyword>
<evidence type="ECO:0000256" key="1">
    <source>
        <dbReference type="ARBA" id="ARBA00001971"/>
    </source>
</evidence>
<dbReference type="InterPro" id="IPR002403">
    <property type="entry name" value="Cyt_P450_E_grp-IV"/>
</dbReference>
<dbReference type="OrthoDB" id="1844152at2759"/>
<dbReference type="PANTHER" id="PTHR46206:SF5">
    <property type="entry name" value="P450, PUTATIVE (EUROFUNG)-RELATED"/>
    <property type="match status" value="1"/>
</dbReference>
<evidence type="ECO:0000256" key="9">
    <source>
        <dbReference type="ARBA" id="ARBA00023004"/>
    </source>
</evidence>
<dbReference type="GO" id="GO:0020037">
    <property type="term" value="F:heme binding"/>
    <property type="evidence" value="ECO:0007669"/>
    <property type="project" value="InterPro"/>
</dbReference>
<dbReference type="Gene3D" id="1.10.630.10">
    <property type="entry name" value="Cytochrome P450"/>
    <property type="match status" value="1"/>
</dbReference>
<dbReference type="Pfam" id="PF00067">
    <property type="entry name" value="p450"/>
    <property type="match status" value="1"/>
</dbReference>
<evidence type="ECO:0000256" key="5">
    <source>
        <dbReference type="ARBA" id="ARBA00022692"/>
    </source>
</evidence>
<dbReference type="PRINTS" id="PR00465">
    <property type="entry name" value="EP450IV"/>
</dbReference>
<comment type="similarity">
    <text evidence="3 13">Belongs to the cytochrome P450 family.</text>
</comment>
<proteinExistence type="inferred from homology"/>
<dbReference type="AlphaFoldDB" id="A0A8S0W9D7"/>
<keyword evidence="8 13" id="KW-0560">Oxidoreductase</keyword>
<evidence type="ECO:0000256" key="11">
    <source>
        <dbReference type="ARBA" id="ARBA00023136"/>
    </source>
</evidence>
<protein>
    <recommendedName>
        <fullName evidence="16">Cytochrome P450</fullName>
    </recommendedName>
</protein>
<dbReference type="GO" id="GO:0005506">
    <property type="term" value="F:iron ion binding"/>
    <property type="evidence" value="ECO:0007669"/>
    <property type="project" value="InterPro"/>
</dbReference>
<dbReference type="InterPro" id="IPR036396">
    <property type="entry name" value="Cyt_P450_sf"/>
</dbReference>
<evidence type="ECO:0000256" key="7">
    <source>
        <dbReference type="ARBA" id="ARBA00022989"/>
    </source>
</evidence>
<evidence type="ECO:0000256" key="12">
    <source>
        <dbReference type="PIRSR" id="PIRSR602403-1"/>
    </source>
</evidence>
<dbReference type="PROSITE" id="PS00086">
    <property type="entry name" value="CYTOCHROME_P450"/>
    <property type="match status" value="1"/>
</dbReference>
<keyword evidence="9 12" id="KW-0408">Iron</keyword>
<sequence length="501" mass="56487">MINLDASDLFKVTLKVTLLLLAGRTTIPLLLRYFRSTLCHDVPTVGSSNALLSFLGVFRFWHDAVGMIQDGNAKYPGRAFQLPHPDRWIVYVTDPELIREISSMSTSFVSLMGASDYLFQVQYTGLYQDQQVVNLIRTRITRTLPTLVPKMCETAAEFLRETIPDTGNGWATLPALDVMSECASRITARMFVGSTPAHDKEYTRLCIQWVLGIVKTSILLNSAPNFTRRTLNWLFNPLPRILDQATKNLTSFINQRVSSLHEKSEEEESNETLLDGLLRLNNDRPLDTSLITKKLLSGSFAAIHTTSNILTFAILYLASRPEYIPWLREEVSTCVRNGQWTKSSIESMVRLESFLQESMRLSSVSAVSVLRRTVQPLTLSDGSYIPEGTILLASSLPAHRDPSKYPNPDAFDGRRFHTEEDSLTSPSLAYFPFGFGPHTCPGRFIASSILKTVMAQIVLHYDVKLDRPARPADCWVGIMSFPDPSSKVLFRRIRDEHSDWL</sequence>
<dbReference type="InterPro" id="IPR017972">
    <property type="entry name" value="Cyt_P450_CS"/>
</dbReference>
<keyword evidence="7" id="KW-1133">Transmembrane helix</keyword>
<feature type="binding site" description="axial binding residue" evidence="12">
    <location>
        <position position="440"/>
    </location>
    <ligand>
        <name>heme</name>
        <dbReference type="ChEBI" id="CHEBI:30413"/>
    </ligand>
    <ligandPart>
        <name>Fe</name>
        <dbReference type="ChEBI" id="CHEBI:18248"/>
    </ligandPart>
</feature>
<dbReference type="CDD" id="cd11041">
    <property type="entry name" value="CYP503A1-like"/>
    <property type="match status" value="1"/>
</dbReference>
<keyword evidence="10 13" id="KW-0503">Monooxygenase</keyword>
<name>A0A8S0W9D7_CYCAE</name>
<dbReference type="InterPro" id="IPR001128">
    <property type="entry name" value="Cyt_P450"/>
</dbReference>
<evidence type="ECO:0000256" key="8">
    <source>
        <dbReference type="ARBA" id="ARBA00023002"/>
    </source>
</evidence>
<evidence type="ECO:0000256" key="3">
    <source>
        <dbReference type="ARBA" id="ARBA00010617"/>
    </source>
</evidence>
<evidence type="ECO:0000313" key="15">
    <source>
        <dbReference type="Proteomes" id="UP000467700"/>
    </source>
</evidence>
<keyword evidence="5" id="KW-0812">Transmembrane</keyword>
<evidence type="ECO:0000256" key="13">
    <source>
        <dbReference type="RuleBase" id="RU000461"/>
    </source>
</evidence>
<keyword evidence="4 12" id="KW-0349">Heme</keyword>
<keyword evidence="6 12" id="KW-0479">Metal-binding</keyword>
<evidence type="ECO:0000313" key="14">
    <source>
        <dbReference type="EMBL" id="CAA7267668.1"/>
    </source>
</evidence>